<evidence type="ECO:0000313" key="2">
    <source>
        <dbReference type="EMBL" id="KAK0165625.1"/>
    </source>
</evidence>
<keyword evidence="3" id="KW-1185">Reference proteome</keyword>
<evidence type="ECO:0000256" key="1">
    <source>
        <dbReference type="SAM" id="Phobius"/>
    </source>
</evidence>
<dbReference type="AlphaFoldDB" id="A0AA39KL91"/>
<name>A0AA39KL91_9HYME</name>
<dbReference type="Proteomes" id="UP001168990">
    <property type="component" value="Unassembled WGS sequence"/>
</dbReference>
<dbReference type="EMBL" id="JAQQBS010001422">
    <property type="protein sequence ID" value="KAK0165625.1"/>
    <property type="molecule type" value="Genomic_DNA"/>
</dbReference>
<proteinExistence type="predicted"/>
<keyword evidence="1" id="KW-1133">Transmembrane helix</keyword>
<evidence type="ECO:0000313" key="3">
    <source>
        <dbReference type="Proteomes" id="UP001168990"/>
    </source>
</evidence>
<accession>A0AA39KL91</accession>
<sequence length="146" mass="17043">MEDSGKDRIKREGQVRCTQLYILRKISRKKSLISVKLILTQISSELKLRHFWTWIQSCSEFDQDIPRFGPNFSCLEVLSFHQNDYPLVFRSIFILFVIISIVLTQVNFKLESSSNPSRKIGTVFVLKYRTNLCLQANTNSSDFTLE</sequence>
<comment type="caution">
    <text evidence="2">The sequence shown here is derived from an EMBL/GenBank/DDBJ whole genome shotgun (WGS) entry which is preliminary data.</text>
</comment>
<keyword evidence="1" id="KW-0812">Transmembrane</keyword>
<gene>
    <name evidence="2" type="ORF">PV328_004127</name>
</gene>
<reference evidence="2" key="1">
    <citation type="journal article" date="2023" name="bioRxiv">
        <title>Scaffold-level genome assemblies of two parasitoid biocontrol wasps reveal the parthenogenesis mechanism and an associated novel virus.</title>
        <authorList>
            <person name="Inwood S."/>
            <person name="Skelly J."/>
            <person name="Guhlin J."/>
            <person name="Harrop T."/>
            <person name="Goldson S."/>
            <person name="Dearden P."/>
        </authorList>
    </citation>
    <scope>NUCLEOTIDE SEQUENCE</scope>
    <source>
        <strain evidence="2">Irish</strain>
        <tissue evidence="2">Whole body</tissue>
    </source>
</reference>
<keyword evidence="1" id="KW-0472">Membrane</keyword>
<organism evidence="2 3">
    <name type="scientific">Microctonus aethiopoides</name>
    <dbReference type="NCBI Taxonomy" id="144406"/>
    <lineage>
        <taxon>Eukaryota</taxon>
        <taxon>Metazoa</taxon>
        <taxon>Ecdysozoa</taxon>
        <taxon>Arthropoda</taxon>
        <taxon>Hexapoda</taxon>
        <taxon>Insecta</taxon>
        <taxon>Pterygota</taxon>
        <taxon>Neoptera</taxon>
        <taxon>Endopterygota</taxon>
        <taxon>Hymenoptera</taxon>
        <taxon>Apocrita</taxon>
        <taxon>Ichneumonoidea</taxon>
        <taxon>Braconidae</taxon>
        <taxon>Euphorinae</taxon>
        <taxon>Microctonus</taxon>
    </lineage>
</organism>
<reference evidence="2" key="2">
    <citation type="submission" date="2023-03" db="EMBL/GenBank/DDBJ databases">
        <authorList>
            <person name="Inwood S.N."/>
            <person name="Skelly J.G."/>
            <person name="Guhlin J."/>
            <person name="Harrop T.W.R."/>
            <person name="Goldson S.G."/>
            <person name="Dearden P.K."/>
        </authorList>
    </citation>
    <scope>NUCLEOTIDE SEQUENCE</scope>
    <source>
        <strain evidence="2">Irish</strain>
        <tissue evidence="2">Whole body</tissue>
    </source>
</reference>
<protein>
    <submittedName>
        <fullName evidence="2">Uncharacterized protein</fullName>
    </submittedName>
</protein>
<feature type="transmembrane region" description="Helical" evidence="1">
    <location>
        <begin position="87"/>
        <end position="108"/>
    </location>
</feature>